<organism evidence="2 3">
    <name type="scientific">Parvularcula maris</name>
    <dbReference type="NCBI Taxonomy" id="2965077"/>
    <lineage>
        <taxon>Bacteria</taxon>
        <taxon>Pseudomonadati</taxon>
        <taxon>Pseudomonadota</taxon>
        <taxon>Alphaproteobacteria</taxon>
        <taxon>Parvularculales</taxon>
        <taxon>Parvularculaceae</taxon>
        <taxon>Parvularcula</taxon>
    </lineage>
</organism>
<keyword evidence="1" id="KW-1133">Transmembrane helix</keyword>
<feature type="transmembrane region" description="Helical" evidence="1">
    <location>
        <begin position="48"/>
        <end position="68"/>
    </location>
</feature>
<comment type="caution">
    <text evidence="2">The sequence shown here is derived from an EMBL/GenBank/DDBJ whole genome shotgun (WGS) entry which is preliminary data.</text>
</comment>
<evidence type="ECO:0000313" key="3">
    <source>
        <dbReference type="Proteomes" id="UP001142610"/>
    </source>
</evidence>
<dbReference type="RefSeq" id="WP_256620320.1">
    <property type="nucleotide sequence ID" value="NZ_JANIBC010000018.1"/>
</dbReference>
<name>A0A9X2LBA6_9PROT</name>
<keyword evidence="3" id="KW-1185">Reference proteome</keyword>
<evidence type="ECO:0000256" key="1">
    <source>
        <dbReference type="SAM" id="Phobius"/>
    </source>
</evidence>
<accession>A0A9X2LBA6</accession>
<dbReference type="AlphaFoldDB" id="A0A9X2LBA6"/>
<proteinExistence type="predicted"/>
<feature type="transmembrane region" description="Helical" evidence="1">
    <location>
        <begin position="21"/>
        <end position="42"/>
    </location>
</feature>
<protein>
    <submittedName>
        <fullName evidence="2">Uncharacterized protein</fullName>
    </submittedName>
</protein>
<gene>
    <name evidence="2" type="ORF">NOG11_13530</name>
</gene>
<dbReference type="EMBL" id="JANIBC010000018">
    <property type="protein sequence ID" value="MCQ8186401.1"/>
    <property type="molecule type" value="Genomic_DNA"/>
</dbReference>
<keyword evidence="1" id="KW-0812">Transmembrane</keyword>
<dbReference type="Proteomes" id="UP001142610">
    <property type="component" value="Unassembled WGS sequence"/>
</dbReference>
<evidence type="ECO:0000313" key="2">
    <source>
        <dbReference type="EMBL" id="MCQ8186401.1"/>
    </source>
</evidence>
<reference evidence="2" key="1">
    <citation type="submission" date="2022-07" db="EMBL/GenBank/DDBJ databases">
        <title>Parvularcula maris sp. nov., an algicidal bacterium isolated from seawater.</title>
        <authorList>
            <person name="Li F."/>
        </authorList>
    </citation>
    <scope>NUCLEOTIDE SEQUENCE</scope>
    <source>
        <strain evidence="2">BGMRC 0090</strain>
    </source>
</reference>
<sequence>MDNPEFGQLFNDSRFSLATVLAVWMSLAKPIVLISIGVVAIGGSFTEVGAVLFAAALFSAADILGLLLRVHDATEEEKFDASKIMDLPVPAMAKVLETRFL</sequence>
<keyword evidence="1" id="KW-0472">Membrane</keyword>